<evidence type="ECO:0000313" key="4">
    <source>
        <dbReference type="Proteomes" id="UP000006048"/>
    </source>
</evidence>
<feature type="compositionally biased region" description="Basic and acidic residues" evidence="1">
    <location>
        <begin position="190"/>
        <end position="217"/>
    </location>
</feature>
<proteinExistence type="predicted"/>
<gene>
    <name evidence="3" type="ordered locus">Turpa_1407</name>
</gene>
<keyword evidence="4" id="KW-1185">Reference proteome</keyword>
<dbReference type="Pfam" id="PF04028">
    <property type="entry name" value="DUF374"/>
    <property type="match status" value="1"/>
</dbReference>
<dbReference type="HOGENOM" id="CLU_086327_1_0_12"/>
<organism evidence="3 4">
    <name type="scientific">Turneriella parva (strain ATCC BAA-1111 / DSM 21527 / NCTC 11395 / H)</name>
    <name type="common">Leptospira parva</name>
    <dbReference type="NCBI Taxonomy" id="869212"/>
    <lineage>
        <taxon>Bacteria</taxon>
        <taxon>Pseudomonadati</taxon>
        <taxon>Spirochaetota</taxon>
        <taxon>Spirochaetia</taxon>
        <taxon>Leptospirales</taxon>
        <taxon>Leptospiraceae</taxon>
        <taxon>Turneriella</taxon>
    </lineage>
</organism>
<sequence>MFRSIMHWLGVTLLKWLMEFIYMTCRVTYVEGKEIRDDILARRRPVIFIFWHNRIFMAAIYLKRTFFDKGVHLTVLISQSNDGEAIANVVERWGGDVARGSSSRGGKEALTMLSHALGRRKSSVVMTPDGPRGPMYVFQAGALVASQLTQTELVPVCVAPRRFWRLNSWDGFLIPKPFTELLVSLQPSETEPRKQTEEERENRRAYHERRMLEQRSKLDQLAGVSEYAGKKKKPTAVR</sequence>
<evidence type="ECO:0000313" key="3">
    <source>
        <dbReference type="EMBL" id="AFM12055.1"/>
    </source>
</evidence>
<feature type="domain" description="DUF374" evidence="2">
    <location>
        <begin position="67"/>
        <end position="134"/>
    </location>
</feature>
<reference evidence="3 4" key="1">
    <citation type="submission" date="2012-06" db="EMBL/GenBank/DDBJ databases">
        <title>The complete chromosome of genome of Turneriella parva DSM 21527.</title>
        <authorList>
            <consortium name="US DOE Joint Genome Institute (JGI-PGF)"/>
            <person name="Lucas S."/>
            <person name="Han J."/>
            <person name="Lapidus A."/>
            <person name="Bruce D."/>
            <person name="Goodwin L."/>
            <person name="Pitluck S."/>
            <person name="Peters L."/>
            <person name="Kyrpides N."/>
            <person name="Mavromatis K."/>
            <person name="Ivanova N."/>
            <person name="Mikhailova N."/>
            <person name="Chertkov O."/>
            <person name="Detter J.C."/>
            <person name="Tapia R."/>
            <person name="Han C."/>
            <person name="Land M."/>
            <person name="Hauser L."/>
            <person name="Markowitz V."/>
            <person name="Cheng J.-F."/>
            <person name="Hugenholtz P."/>
            <person name="Woyke T."/>
            <person name="Wu D."/>
            <person name="Gronow S."/>
            <person name="Wellnitz S."/>
            <person name="Brambilla E."/>
            <person name="Klenk H.-P."/>
            <person name="Eisen J.A."/>
        </authorList>
    </citation>
    <scope>NUCLEOTIDE SEQUENCE [LARGE SCALE GENOMIC DNA]</scope>
    <source>
        <strain evidence="4">ATCC BAA-1111 / DSM 21527 / NCTC 11395 / H</strain>
    </source>
</reference>
<feature type="region of interest" description="Disordered" evidence="1">
    <location>
        <begin position="185"/>
        <end position="217"/>
    </location>
</feature>
<dbReference type="Proteomes" id="UP000006048">
    <property type="component" value="Chromosome"/>
</dbReference>
<dbReference type="AlphaFoldDB" id="I4B448"/>
<evidence type="ECO:0000259" key="2">
    <source>
        <dbReference type="Pfam" id="PF04028"/>
    </source>
</evidence>
<protein>
    <recommendedName>
        <fullName evidence="2">DUF374 domain-containing protein</fullName>
    </recommendedName>
</protein>
<dbReference type="EMBL" id="CP002959">
    <property type="protein sequence ID" value="AFM12055.1"/>
    <property type="molecule type" value="Genomic_DNA"/>
</dbReference>
<dbReference type="KEGG" id="tpx:Turpa_1407"/>
<evidence type="ECO:0000256" key="1">
    <source>
        <dbReference type="SAM" id="MobiDB-lite"/>
    </source>
</evidence>
<dbReference type="PATRIC" id="fig|869212.3.peg.1394"/>
<dbReference type="STRING" id="869212.Turpa_1407"/>
<name>I4B448_TURPD</name>
<dbReference type="CDD" id="cd07983">
    <property type="entry name" value="LPLAT_DUF374-like"/>
    <property type="match status" value="1"/>
</dbReference>
<dbReference type="InterPro" id="IPR007172">
    <property type="entry name" value="DUF374"/>
</dbReference>
<accession>I4B448</accession>